<dbReference type="EMBL" id="LZYO01000860">
    <property type="protein sequence ID" value="ODH12671.1"/>
    <property type="molecule type" value="Genomic_DNA"/>
</dbReference>
<accession>A0A1D2J314</accession>
<gene>
    <name evidence="1" type="ORF">ACO22_08033</name>
</gene>
<evidence type="ECO:0000313" key="1">
    <source>
        <dbReference type="EMBL" id="ODH12671.1"/>
    </source>
</evidence>
<dbReference type="AlphaFoldDB" id="A0A1D2J314"/>
<reference evidence="1 2" key="1">
    <citation type="submission" date="2016-06" db="EMBL/GenBank/DDBJ databases">
        <authorList>
            <person name="Kjaerup R.B."/>
            <person name="Dalgaard T.S."/>
            <person name="Juul-Madsen H.R."/>
        </authorList>
    </citation>
    <scope>NUCLEOTIDE SEQUENCE [LARGE SCALE GENOMIC DNA]</scope>
    <source>
        <strain evidence="1 2">Pb300</strain>
    </source>
</reference>
<name>A0A1D2J314_PARBR</name>
<proteinExistence type="predicted"/>
<organism evidence="1 2">
    <name type="scientific">Paracoccidioides brasiliensis</name>
    <dbReference type="NCBI Taxonomy" id="121759"/>
    <lineage>
        <taxon>Eukaryota</taxon>
        <taxon>Fungi</taxon>
        <taxon>Dikarya</taxon>
        <taxon>Ascomycota</taxon>
        <taxon>Pezizomycotina</taxon>
        <taxon>Eurotiomycetes</taxon>
        <taxon>Eurotiomycetidae</taxon>
        <taxon>Onygenales</taxon>
        <taxon>Ajellomycetaceae</taxon>
        <taxon>Paracoccidioides</taxon>
    </lineage>
</organism>
<sequence length="49" mass="5668">IVSEDFCLFLYPTYNFVPHLLGETAAQVLTPRPFKLESKGGERSRRQRV</sequence>
<comment type="caution">
    <text evidence="1">The sequence shown here is derived from an EMBL/GenBank/DDBJ whole genome shotgun (WGS) entry which is preliminary data.</text>
</comment>
<protein>
    <submittedName>
        <fullName evidence="1">Uncharacterized protein</fullName>
    </submittedName>
</protein>
<feature type="non-terminal residue" evidence="1">
    <location>
        <position position="1"/>
    </location>
</feature>
<evidence type="ECO:0000313" key="2">
    <source>
        <dbReference type="Proteomes" id="UP000242814"/>
    </source>
</evidence>
<dbReference type="Proteomes" id="UP000242814">
    <property type="component" value="Unassembled WGS sequence"/>
</dbReference>